<protein>
    <recommendedName>
        <fullName evidence="10">Beta-glucosidase</fullName>
    </recommendedName>
</protein>
<dbReference type="SUPFAM" id="SSF51445">
    <property type="entry name" value="(Trans)glycosidases"/>
    <property type="match status" value="1"/>
</dbReference>
<dbReference type="PANTHER" id="PTHR10353:SF326">
    <property type="entry name" value="4-HYDROXY-7-METHOXY-3-OXO-3,4-DIHYDRO-2H-1,4-BENZOXAZIN-2-YL GLUCOSIDE BETA-D-GLUCOSIDASE 1, CHLOROPLASTIC"/>
    <property type="match status" value="1"/>
</dbReference>
<dbReference type="GO" id="GO:0008422">
    <property type="term" value="F:beta-glucosidase activity"/>
    <property type="evidence" value="ECO:0007669"/>
    <property type="project" value="UniProtKB-ARBA"/>
</dbReference>
<comment type="similarity">
    <text evidence="2 7">Belongs to the glycosyl hydrolase 1 family.</text>
</comment>
<evidence type="ECO:0000256" key="6">
    <source>
        <dbReference type="ARBA" id="ARBA00023295"/>
    </source>
</evidence>
<dbReference type="Proteomes" id="UP000636709">
    <property type="component" value="Unassembled WGS sequence"/>
</dbReference>
<reference evidence="8" key="1">
    <citation type="submission" date="2020-07" db="EMBL/GenBank/DDBJ databases">
        <title>Genome sequence and genetic diversity analysis of an under-domesticated orphan crop, white fonio (Digitaria exilis).</title>
        <authorList>
            <person name="Bennetzen J.L."/>
            <person name="Chen S."/>
            <person name="Ma X."/>
            <person name="Wang X."/>
            <person name="Yssel A.E.J."/>
            <person name="Chaluvadi S.R."/>
            <person name="Johnson M."/>
            <person name="Gangashetty P."/>
            <person name="Hamidou F."/>
            <person name="Sanogo M.D."/>
            <person name="Zwaenepoel A."/>
            <person name="Wallace J."/>
            <person name="Van De Peer Y."/>
            <person name="Van Deynze A."/>
        </authorList>
    </citation>
    <scope>NUCLEOTIDE SEQUENCE</scope>
    <source>
        <tissue evidence="8">Leaves</tissue>
    </source>
</reference>
<dbReference type="EMBL" id="JACEFO010000661">
    <property type="protein sequence ID" value="KAF8762269.1"/>
    <property type="molecule type" value="Genomic_DNA"/>
</dbReference>
<keyword evidence="6" id="KW-0378">Hydrolase</keyword>
<evidence type="ECO:0000256" key="5">
    <source>
        <dbReference type="ARBA" id="ARBA00022946"/>
    </source>
</evidence>
<sequence>MHRILHRAILIYCYTDIEPYVTIFHWDTPQALEEEYKGFLSPRIVKDYTDFAKVCFEHFGDEVKNWFTFNEPHMFCTFAYGMGEHAPGRCSPELQCAIPCGDSLREPYLVGHHILLAHAEVASLYKDNYKCYEPYNEKTFLDKQAKERSIEFNLGWFMEPVFHGDYPFSMRALVGHRLPHFKDDEKEKLKHSYDMMGINYYTSMTGTGWIRSYPKGLKELLMIMKDRYGNPPMYITENGTADYDDGNLSMKDALNDCIRLDYLQRHISVLKESIDSGADVRGHFTWSLLDNFEWALGYTSRFGLIYVDRNDGFKRYMKRSARWFKEFNSARGKMTDEDNADTVHEPSLLISNN</sequence>
<accession>A0A835KP63</accession>
<comment type="subcellular location">
    <subcellularLocation>
        <location evidence="1">Plastid</location>
        <location evidence="1">Chloroplast</location>
    </subcellularLocation>
</comment>
<evidence type="ECO:0000256" key="3">
    <source>
        <dbReference type="ARBA" id="ARBA00022528"/>
    </source>
</evidence>
<gene>
    <name evidence="8" type="ORF">HU200_009656</name>
</gene>
<evidence type="ECO:0000256" key="1">
    <source>
        <dbReference type="ARBA" id="ARBA00004229"/>
    </source>
</evidence>
<evidence type="ECO:0000313" key="9">
    <source>
        <dbReference type="Proteomes" id="UP000636709"/>
    </source>
</evidence>
<dbReference type="Gene3D" id="3.20.20.80">
    <property type="entry name" value="Glycosidases"/>
    <property type="match status" value="1"/>
</dbReference>
<keyword evidence="3" id="KW-0150">Chloroplast</keyword>
<dbReference type="PANTHER" id="PTHR10353">
    <property type="entry name" value="GLYCOSYL HYDROLASE"/>
    <property type="match status" value="1"/>
</dbReference>
<comment type="caution">
    <text evidence="8">The sequence shown here is derived from an EMBL/GenBank/DDBJ whole genome shotgun (WGS) entry which is preliminary data.</text>
</comment>
<name>A0A835KP63_9POAL</name>
<evidence type="ECO:0008006" key="10">
    <source>
        <dbReference type="Google" id="ProtNLM"/>
    </source>
</evidence>
<dbReference type="OrthoDB" id="774279at2759"/>
<dbReference type="GO" id="GO:0005975">
    <property type="term" value="P:carbohydrate metabolic process"/>
    <property type="evidence" value="ECO:0007669"/>
    <property type="project" value="InterPro"/>
</dbReference>
<dbReference type="InterPro" id="IPR001360">
    <property type="entry name" value="Glyco_hydro_1"/>
</dbReference>
<dbReference type="InterPro" id="IPR017853">
    <property type="entry name" value="GH"/>
</dbReference>
<keyword evidence="4" id="KW-0934">Plastid</keyword>
<organism evidence="8 9">
    <name type="scientific">Digitaria exilis</name>
    <dbReference type="NCBI Taxonomy" id="1010633"/>
    <lineage>
        <taxon>Eukaryota</taxon>
        <taxon>Viridiplantae</taxon>
        <taxon>Streptophyta</taxon>
        <taxon>Embryophyta</taxon>
        <taxon>Tracheophyta</taxon>
        <taxon>Spermatophyta</taxon>
        <taxon>Magnoliopsida</taxon>
        <taxon>Liliopsida</taxon>
        <taxon>Poales</taxon>
        <taxon>Poaceae</taxon>
        <taxon>PACMAD clade</taxon>
        <taxon>Panicoideae</taxon>
        <taxon>Panicodae</taxon>
        <taxon>Paniceae</taxon>
        <taxon>Anthephorinae</taxon>
        <taxon>Digitaria</taxon>
    </lineage>
</organism>
<evidence type="ECO:0000256" key="2">
    <source>
        <dbReference type="ARBA" id="ARBA00010838"/>
    </source>
</evidence>
<evidence type="ECO:0000256" key="7">
    <source>
        <dbReference type="RuleBase" id="RU003690"/>
    </source>
</evidence>
<keyword evidence="5" id="KW-0809">Transit peptide</keyword>
<dbReference type="Pfam" id="PF00232">
    <property type="entry name" value="Glyco_hydro_1"/>
    <property type="match status" value="1"/>
</dbReference>
<proteinExistence type="inferred from homology"/>
<evidence type="ECO:0000313" key="8">
    <source>
        <dbReference type="EMBL" id="KAF8762269.1"/>
    </source>
</evidence>
<dbReference type="AlphaFoldDB" id="A0A835KP63"/>
<evidence type="ECO:0000256" key="4">
    <source>
        <dbReference type="ARBA" id="ARBA00022640"/>
    </source>
</evidence>
<keyword evidence="6" id="KW-0326">Glycosidase</keyword>
<dbReference type="GO" id="GO:0009507">
    <property type="term" value="C:chloroplast"/>
    <property type="evidence" value="ECO:0007669"/>
    <property type="project" value="UniProtKB-SubCell"/>
</dbReference>
<keyword evidence="9" id="KW-1185">Reference proteome</keyword>
<dbReference type="PRINTS" id="PR00131">
    <property type="entry name" value="GLHYDRLASE1"/>
</dbReference>